<dbReference type="Proteomes" id="UP000517547">
    <property type="component" value="Unassembled WGS sequence"/>
</dbReference>
<dbReference type="RefSeq" id="WP_083875465.1">
    <property type="nucleotide sequence ID" value="NZ_JBHSAG010000003.1"/>
</dbReference>
<protein>
    <submittedName>
        <fullName evidence="2">DUF4123 domain-containing protein</fullName>
    </submittedName>
</protein>
<evidence type="ECO:0000259" key="1">
    <source>
        <dbReference type="Pfam" id="PF13503"/>
    </source>
</evidence>
<organism evidence="2 3">
    <name type="scientific">Pseudomonas gingeri</name>
    <dbReference type="NCBI Taxonomy" id="117681"/>
    <lineage>
        <taxon>Bacteria</taxon>
        <taxon>Pseudomonadati</taxon>
        <taxon>Pseudomonadota</taxon>
        <taxon>Gammaproteobacteria</taxon>
        <taxon>Pseudomonadales</taxon>
        <taxon>Pseudomonadaceae</taxon>
        <taxon>Pseudomonas</taxon>
    </lineage>
</organism>
<proteinExistence type="predicted"/>
<name>A0A7Y8CGY1_9PSED</name>
<dbReference type="AlphaFoldDB" id="A0A7Y8CGY1"/>
<dbReference type="Pfam" id="PF13503">
    <property type="entry name" value="DUF4123"/>
    <property type="match status" value="1"/>
</dbReference>
<dbReference type="InterPro" id="IPR025391">
    <property type="entry name" value="DUF4123"/>
</dbReference>
<comment type="caution">
    <text evidence="2">The sequence shown here is derived from an EMBL/GenBank/DDBJ whole genome shotgun (WGS) entry which is preliminary data.</text>
</comment>
<dbReference type="EMBL" id="JACAQE010000010">
    <property type="protein sequence ID" value="NWC17832.1"/>
    <property type="molecule type" value="Genomic_DNA"/>
</dbReference>
<accession>A0A7Y8CGY1</accession>
<sequence length="298" mass="33494">MPMVIASSTLITERLPGLMCPDIAPADLTDNTQYLLLDLAQEASLSALIHADRALLGWAFEPLLSGTDQQHLASVGPHLAALPQSCSSLVDILQRLPEAPLGLVLRLRTGVTWTALIAHCRHHLWVNGPNGRVLFRWFDPRGLRALLTGLSTTQREALTAPFESLVWHGGSGWYRWSRHDDEWPGGEQPVALSLDAEVLERVAQERLWDKAFILAERYANHLPASFDLAVTRVFEVLSVARQFGYGVADQQERWLREYLRRGEFWRVPHLETLLKQPDIPLEQRLCALETQPLTGVTP</sequence>
<evidence type="ECO:0000313" key="2">
    <source>
        <dbReference type="EMBL" id="NWC17832.1"/>
    </source>
</evidence>
<feature type="domain" description="DUF4123" evidence="1">
    <location>
        <begin position="34"/>
        <end position="156"/>
    </location>
</feature>
<reference evidence="2 3" key="1">
    <citation type="submission" date="2020-04" db="EMBL/GenBank/DDBJ databases">
        <title>Molecular characterization of pseudomonads from Agaricus bisporus reveal novel blotch 2 pathogens in Western Europe.</title>
        <authorList>
            <person name="Taparia T."/>
            <person name="Krijger M."/>
            <person name="Haynes E."/>
            <person name="Elpinstone J.G."/>
            <person name="Noble R."/>
            <person name="Van Der Wolf J."/>
        </authorList>
    </citation>
    <scope>NUCLEOTIDE SEQUENCE [LARGE SCALE GENOMIC DNA]</scope>
    <source>
        <strain evidence="2 3">IPO3738</strain>
    </source>
</reference>
<evidence type="ECO:0000313" key="3">
    <source>
        <dbReference type="Proteomes" id="UP000517547"/>
    </source>
</evidence>
<gene>
    <name evidence="2" type="ORF">HX845_29540</name>
</gene>